<name>A0A6J8B7H6_MYTCO</name>
<reference evidence="2 3" key="1">
    <citation type="submission" date="2020-06" db="EMBL/GenBank/DDBJ databases">
        <authorList>
            <person name="Li R."/>
            <person name="Bekaert M."/>
        </authorList>
    </citation>
    <scope>NUCLEOTIDE SEQUENCE [LARGE SCALE GENOMIC DNA]</scope>
    <source>
        <strain evidence="3">wild</strain>
    </source>
</reference>
<dbReference type="AlphaFoldDB" id="A0A6J8B7H6"/>
<feature type="domain" description="DUF7869" evidence="1">
    <location>
        <begin position="157"/>
        <end position="342"/>
    </location>
</feature>
<evidence type="ECO:0000259" key="1">
    <source>
        <dbReference type="Pfam" id="PF25273"/>
    </source>
</evidence>
<sequence>MDDDEEDDSNTSSCVQSYVDEIPVNREAYQLFPDKIRGDLKSPCLCKQQYSETLFQDENIIYRVQHIRSDLQGHRQGEKRSTKILEFMRNTIYKDKKKERKHNFHGKIICMGERRDYYKKKDEACMKSKEVMSIIIDRMDQSKTNIPHFKGWTRPKCGAAALKTHITGCLVHGSQLYLYTDLLQWPHDPKLTITCLVNAITSNTNVLPPKLYVQCDNCGRENKNKYVIGFLGYLCLSGYVKEAYLSFLLKGHTHEDIDQRFSVISHRLRWVNAMTLPQLQKEIESSFHDKPHEEVLACVRDVKSWLDNSLCEMSFHSFQHQFWLFCDHPNHVTLKYRKFSTDSWLPEAGQNQIELFDLDITGDNTIPQGIPKICQQHYDDIRIEMVRNAVMKMKNFFNSQEYTW</sequence>
<dbReference type="EMBL" id="CACVKT020002723">
    <property type="protein sequence ID" value="CAC5379476.1"/>
    <property type="molecule type" value="Genomic_DNA"/>
</dbReference>
<accession>A0A6J8B7H6</accession>
<gene>
    <name evidence="2" type="ORF">MCOR_15543</name>
</gene>
<keyword evidence="3" id="KW-1185">Reference proteome</keyword>
<dbReference type="InterPro" id="IPR057191">
    <property type="entry name" value="DUF7869"/>
</dbReference>
<proteinExistence type="predicted"/>
<organism evidence="2 3">
    <name type="scientific">Mytilus coruscus</name>
    <name type="common">Sea mussel</name>
    <dbReference type="NCBI Taxonomy" id="42192"/>
    <lineage>
        <taxon>Eukaryota</taxon>
        <taxon>Metazoa</taxon>
        <taxon>Spiralia</taxon>
        <taxon>Lophotrochozoa</taxon>
        <taxon>Mollusca</taxon>
        <taxon>Bivalvia</taxon>
        <taxon>Autobranchia</taxon>
        <taxon>Pteriomorphia</taxon>
        <taxon>Mytilida</taxon>
        <taxon>Mytiloidea</taxon>
        <taxon>Mytilidae</taxon>
        <taxon>Mytilinae</taxon>
        <taxon>Mytilus</taxon>
    </lineage>
</organism>
<evidence type="ECO:0000313" key="2">
    <source>
        <dbReference type="EMBL" id="CAC5379476.1"/>
    </source>
</evidence>
<dbReference type="OrthoDB" id="6771640at2759"/>
<dbReference type="Proteomes" id="UP000507470">
    <property type="component" value="Unassembled WGS sequence"/>
</dbReference>
<protein>
    <recommendedName>
        <fullName evidence="1">DUF7869 domain-containing protein</fullName>
    </recommendedName>
</protein>
<dbReference type="PANTHER" id="PTHR33153:SF3">
    <property type="entry name" value="TRAFFICKING PROTEIN PARTICLE COMPLEX SUBUNIT 11 DOMAIN-CONTAINING PROTEIN"/>
    <property type="match status" value="1"/>
</dbReference>
<evidence type="ECO:0000313" key="3">
    <source>
        <dbReference type="Proteomes" id="UP000507470"/>
    </source>
</evidence>
<dbReference type="PANTHER" id="PTHR33153">
    <property type="entry name" value="MYND-TYPE DOMAIN-CONTAINING PROTEIN"/>
    <property type="match status" value="1"/>
</dbReference>
<dbReference type="Pfam" id="PF25273">
    <property type="entry name" value="DUF7869"/>
    <property type="match status" value="1"/>
</dbReference>